<evidence type="ECO:0008006" key="7">
    <source>
        <dbReference type="Google" id="ProtNLM"/>
    </source>
</evidence>
<dbReference type="GO" id="GO:0006283">
    <property type="term" value="P:transcription-coupled nucleotide-excision repair"/>
    <property type="evidence" value="ECO:0007669"/>
    <property type="project" value="InterPro"/>
</dbReference>
<dbReference type="GO" id="GO:0000109">
    <property type="term" value="C:nucleotide-excision repair complex"/>
    <property type="evidence" value="ECO:0007669"/>
    <property type="project" value="TreeGrafter"/>
</dbReference>
<dbReference type="GO" id="GO:0031464">
    <property type="term" value="C:Cul4A-RING E3 ubiquitin ligase complex"/>
    <property type="evidence" value="ECO:0007669"/>
    <property type="project" value="TreeGrafter"/>
</dbReference>
<comment type="caution">
    <text evidence="6">The sequence shown here is derived from an EMBL/GenBank/DDBJ whole genome shotgun (WGS) entry which is preliminary data.</text>
</comment>
<dbReference type="InterPro" id="IPR015943">
    <property type="entry name" value="WD40/YVTN_repeat-like_dom_sf"/>
</dbReference>
<reference evidence="6" key="1">
    <citation type="journal article" date="2024" name="Gigascience">
        <title>Chromosome-level genome of the poultry shaft louse Menopon gallinae provides insight into the host-switching and adaptive evolution of parasitic lice.</title>
        <authorList>
            <person name="Xu Y."/>
            <person name="Ma L."/>
            <person name="Liu S."/>
            <person name="Liang Y."/>
            <person name="Liu Q."/>
            <person name="He Z."/>
            <person name="Tian L."/>
            <person name="Duan Y."/>
            <person name="Cai W."/>
            <person name="Li H."/>
            <person name="Song F."/>
        </authorList>
    </citation>
    <scope>NUCLEOTIDE SEQUENCE</scope>
    <source>
        <strain evidence="6">Cailab_2023a</strain>
    </source>
</reference>
<feature type="repeat" description="WD" evidence="5">
    <location>
        <begin position="182"/>
        <end position="224"/>
    </location>
</feature>
<dbReference type="InterPro" id="IPR001680">
    <property type="entry name" value="WD40_rpt"/>
</dbReference>
<gene>
    <name evidence="6" type="ORF">PYX00_006970</name>
</gene>
<proteinExistence type="predicted"/>
<dbReference type="PRINTS" id="PR00320">
    <property type="entry name" value="GPROTEINBRPT"/>
</dbReference>
<evidence type="ECO:0000256" key="3">
    <source>
        <dbReference type="ARBA" id="ARBA00022763"/>
    </source>
</evidence>
<sequence>MIKEFFMVQSGLTSSYKFKLDETTRRSYLIELSRHQDVANVHTGGVNSLDIDKGENRYLLSGCTDGSIYIHDLYNFSGLPNYTAKCICKIDKYSNVAHRCSVECTSWFGDDNELFITSGTDQTLKVWDANNLKPVENFTCKGRIFHHDCTSVPSLHPILAVASSVKHVELIDLRTGSSVHELRGHNSSVLACAWSPANEYILATGGVDNKILFWDVRSSSSCLMSLDQYNEKSNTGTAHSGYVNGLKFTEDGLLLLSFGTDDRLRLWETLNGHHQMINYGRIKNDVKRHLAFSVTSNCKPPLAYVPCEGHIYVIEIYSGRVIRILHGHFNIVNCSYYRQSNQELYTGGKDRNILMWTPDYSQRQAYTENITYEEKKTTRLPIVRTLDNWSSDED</sequence>
<dbReference type="InterPro" id="IPR036322">
    <property type="entry name" value="WD40_repeat_dom_sf"/>
</dbReference>
<keyword evidence="2" id="KW-0677">Repeat</keyword>
<dbReference type="EMBL" id="JARGDH010000004">
    <property type="protein sequence ID" value="KAL0269147.1"/>
    <property type="molecule type" value="Genomic_DNA"/>
</dbReference>
<evidence type="ECO:0000256" key="2">
    <source>
        <dbReference type="ARBA" id="ARBA00022737"/>
    </source>
</evidence>
<keyword evidence="1 5" id="KW-0853">WD repeat</keyword>
<evidence type="ECO:0000313" key="6">
    <source>
        <dbReference type="EMBL" id="KAL0269147.1"/>
    </source>
</evidence>
<feature type="repeat" description="WD" evidence="5">
    <location>
        <begin position="325"/>
        <end position="356"/>
    </location>
</feature>
<dbReference type="PROSITE" id="PS50294">
    <property type="entry name" value="WD_REPEATS_REGION"/>
    <property type="match status" value="2"/>
</dbReference>
<evidence type="ECO:0000256" key="4">
    <source>
        <dbReference type="ARBA" id="ARBA00023204"/>
    </source>
</evidence>
<dbReference type="Gene3D" id="2.130.10.10">
    <property type="entry name" value="YVTN repeat-like/Quinoprotein amine dehydrogenase"/>
    <property type="match status" value="1"/>
</dbReference>
<accession>A0AAW2HH77</accession>
<dbReference type="InterPro" id="IPR020472">
    <property type="entry name" value="WD40_PAC1"/>
</dbReference>
<dbReference type="PROSITE" id="PS50082">
    <property type="entry name" value="WD_REPEATS_2"/>
    <property type="match status" value="4"/>
</dbReference>
<dbReference type="PROSITE" id="PS00678">
    <property type="entry name" value="WD_REPEATS_1"/>
    <property type="match status" value="1"/>
</dbReference>
<evidence type="ECO:0000256" key="5">
    <source>
        <dbReference type="PROSITE-ProRule" id="PRU00221"/>
    </source>
</evidence>
<organism evidence="6">
    <name type="scientific">Menopon gallinae</name>
    <name type="common">poultry shaft louse</name>
    <dbReference type="NCBI Taxonomy" id="328185"/>
    <lineage>
        <taxon>Eukaryota</taxon>
        <taxon>Metazoa</taxon>
        <taxon>Ecdysozoa</taxon>
        <taxon>Arthropoda</taxon>
        <taxon>Hexapoda</taxon>
        <taxon>Insecta</taxon>
        <taxon>Pterygota</taxon>
        <taxon>Neoptera</taxon>
        <taxon>Paraneoptera</taxon>
        <taxon>Psocodea</taxon>
        <taxon>Troctomorpha</taxon>
        <taxon>Phthiraptera</taxon>
        <taxon>Amblycera</taxon>
        <taxon>Menoponidae</taxon>
        <taxon>Menopon</taxon>
    </lineage>
</organism>
<dbReference type="Pfam" id="PF00400">
    <property type="entry name" value="WD40"/>
    <property type="match status" value="5"/>
</dbReference>
<keyword evidence="3" id="KW-0227">DNA damage</keyword>
<dbReference type="SMART" id="SM00320">
    <property type="entry name" value="WD40"/>
    <property type="match status" value="5"/>
</dbReference>
<evidence type="ECO:0000256" key="1">
    <source>
        <dbReference type="ARBA" id="ARBA00022574"/>
    </source>
</evidence>
<protein>
    <recommendedName>
        <fullName evidence="7">DNA excision repair protein ERCC-8</fullName>
    </recommendedName>
</protein>
<keyword evidence="4" id="KW-0234">DNA repair</keyword>
<dbReference type="InterPro" id="IPR019775">
    <property type="entry name" value="WD40_repeat_CS"/>
</dbReference>
<dbReference type="SUPFAM" id="SSF50978">
    <property type="entry name" value="WD40 repeat-like"/>
    <property type="match status" value="1"/>
</dbReference>
<dbReference type="PANTHER" id="PTHR46202">
    <property type="entry name" value="DNA EXCISION REPAIR PROTEIN ERCC-8"/>
    <property type="match status" value="1"/>
</dbReference>
<feature type="repeat" description="WD" evidence="5">
    <location>
        <begin position="236"/>
        <end position="268"/>
    </location>
</feature>
<feature type="repeat" description="WD" evidence="5">
    <location>
        <begin position="95"/>
        <end position="137"/>
    </location>
</feature>
<dbReference type="InterPro" id="IPR042238">
    <property type="entry name" value="Rad28/ERCC8/Ckn1/ATCSA-1"/>
</dbReference>
<dbReference type="GO" id="GO:0000209">
    <property type="term" value="P:protein polyubiquitination"/>
    <property type="evidence" value="ECO:0007669"/>
    <property type="project" value="TreeGrafter"/>
</dbReference>
<dbReference type="AlphaFoldDB" id="A0AAW2HH77"/>
<name>A0AAW2HH77_9NEOP</name>
<dbReference type="PANTHER" id="PTHR46202:SF1">
    <property type="entry name" value="DNA EXCISION REPAIR PROTEIN ERCC-8"/>
    <property type="match status" value="1"/>
</dbReference>
<dbReference type="GO" id="GO:0043161">
    <property type="term" value="P:proteasome-mediated ubiquitin-dependent protein catabolic process"/>
    <property type="evidence" value="ECO:0007669"/>
    <property type="project" value="TreeGrafter"/>
</dbReference>